<dbReference type="InterPro" id="IPR010998">
    <property type="entry name" value="Integrase_recombinase_N"/>
</dbReference>
<evidence type="ECO:0000256" key="2">
    <source>
        <dbReference type="ARBA" id="ARBA00022908"/>
    </source>
</evidence>
<organism evidence="6 7">
    <name type="scientific">Helicobacter hepaticus (strain ATCC 51449 / 3B1)</name>
    <dbReference type="NCBI Taxonomy" id="235279"/>
    <lineage>
        <taxon>Bacteria</taxon>
        <taxon>Pseudomonadati</taxon>
        <taxon>Campylobacterota</taxon>
        <taxon>Epsilonproteobacteria</taxon>
        <taxon>Campylobacterales</taxon>
        <taxon>Helicobacteraceae</taxon>
        <taxon>Helicobacter</taxon>
    </lineage>
</organism>
<dbReference type="PANTHER" id="PTHR30629:SF2">
    <property type="entry name" value="PROPHAGE INTEGRASE INTS-RELATED"/>
    <property type="match status" value="1"/>
</dbReference>
<evidence type="ECO:0000256" key="1">
    <source>
        <dbReference type="ARBA" id="ARBA00008857"/>
    </source>
</evidence>
<dbReference type="GO" id="GO:0015074">
    <property type="term" value="P:DNA integration"/>
    <property type="evidence" value="ECO:0007669"/>
    <property type="project" value="UniProtKB-KW"/>
</dbReference>
<evidence type="ECO:0000313" key="7">
    <source>
        <dbReference type="Proteomes" id="UP000002495"/>
    </source>
</evidence>
<protein>
    <submittedName>
        <fullName evidence="6">Integrase</fullName>
    </submittedName>
</protein>
<dbReference type="InterPro" id="IPR011010">
    <property type="entry name" value="DNA_brk_join_enz"/>
</dbReference>
<dbReference type="CDD" id="cd00801">
    <property type="entry name" value="INT_P4_C"/>
    <property type="match status" value="1"/>
</dbReference>
<evidence type="ECO:0000259" key="5">
    <source>
        <dbReference type="PROSITE" id="PS51898"/>
    </source>
</evidence>
<accession>Q7VJH4</accession>
<dbReference type="Proteomes" id="UP000002495">
    <property type="component" value="Chromosome"/>
</dbReference>
<dbReference type="Gene3D" id="1.10.443.10">
    <property type="entry name" value="Intergrase catalytic core"/>
    <property type="match status" value="1"/>
</dbReference>
<evidence type="ECO:0000256" key="3">
    <source>
        <dbReference type="ARBA" id="ARBA00023125"/>
    </source>
</evidence>
<dbReference type="InterPro" id="IPR013762">
    <property type="entry name" value="Integrase-like_cat_sf"/>
</dbReference>
<dbReference type="GO" id="GO:0003677">
    <property type="term" value="F:DNA binding"/>
    <property type="evidence" value="ECO:0007669"/>
    <property type="project" value="UniProtKB-KW"/>
</dbReference>
<name>Q7VJH4_HELHP</name>
<reference evidence="6 7" key="1">
    <citation type="journal article" date="2003" name="Proc. Natl. Acad. Sci. U.S.A.">
        <title>The complete genome sequence of the carcinogenic bacterium Helicobacter hepaticus.</title>
        <authorList>
            <person name="Suerbaum S."/>
            <person name="Josenhans C."/>
            <person name="Sterzenbach T."/>
            <person name="Drescher B."/>
            <person name="Brandt P."/>
            <person name="Bell M."/>
            <person name="Droege M."/>
            <person name="Fartmann B."/>
            <person name="Fischer H.-P."/>
            <person name="Ge Z."/>
            <person name="Hoerster A."/>
            <person name="Holland R."/>
            <person name="Klein K."/>
            <person name="Koenig J."/>
            <person name="Macko L."/>
            <person name="Mendz G.L."/>
            <person name="Nyakatura G."/>
            <person name="Schauer D.B."/>
            <person name="Shen Z."/>
            <person name="Weber J."/>
            <person name="Frosch M."/>
            <person name="Fox J.G."/>
        </authorList>
    </citation>
    <scope>NUCLEOTIDE SEQUENCE [LARGE SCALE GENOMIC DNA]</scope>
    <source>
        <strain evidence="7">ATCC 51449 / 3B1</strain>
    </source>
</reference>
<sequence length="281" mass="32665">MIQKKEIVSSLHIRDIHHSQISKIIMQLQLRIPEGAKRLLAHCYNIWQFALSRGLAEFNIIANIDKKTILLPKSDRHYAKITDRVVLGELMRAIDSYPNSIIIKCALQFVAIIPLRASNLALLKWEYIDFESKTLTIPRGNMKVKSNHLTDFTLPLPRQAIEILQEIKQFTGWGKLVFHASTKIHSPLVMESLNKALRSMGFADEKRGRKQTIHSFRGTFRSLCNTYQSEHNASFEIKEAVLDHKVGNRVTEAYLYKVEYVEQIRPLLQWWADFLDRVREE</sequence>
<keyword evidence="3" id="KW-0238">DNA-binding</keyword>
<comment type="similarity">
    <text evidence="1">Belongs to the 'phage' integrase family.</text>
</comment>
<proteinExistence type="inferred from homology"/>
<evidence type="ECO:0000256" key="4">
    <source>
        <dbReference type="ARBA" id="ARBA00023172"/>
    </source>
</evidence>
<dbReference type="AlphaFoldDB" id="Q7VJH4"/>
<keyword evidence="2" id="KW-0229">DNA integration</keyword>
<dbReference type="Gene3D" id="1.10.150.130">
    <property type="match status" value="1"/>
</dbReference>
<dbReference type="SUPFAM" id="SSF56349">
    <property type="entry name" value="DNA breaking-rejoining enzymes"/>
    <property type="match status" value="1"/>
</dbReference>
<keyword evidence="4" id="KW-0233">DNA recombination</keyword>
<dbReference type="Pfam" id="PF00589">
    <property type="entry name" value="Phage_integrase"/>
    <property type="match status" value="1"/>
</dbReference>
<keyword evidence="7" id="KW-1185">Reference proteome</keyword>
<dbReference type="EMBL" id="AE017125">
    <property type="protein sequence ID" value="AAP76866.1"/>
    <property type="molecule type" value="Genomic_DNA"/>
</dbReference>
<dbReference type="InterPro" id="IPR050808">
    <property type="entry name" value="Phage_Integrase"/>
</dbReference>
<evidence type="ECO:0000313" key="6">
    <source>
        <dbReference type="EMBL" id="AAP76866.1"/>
    </source>
</evidence>
<gene>
    <name evidence="6" type="ordered locus">HH_0269</name>
</gene>
<dbReference type="GO" id="GO:0006310">
    <property type="term" value="P:DNA recombination"/>
    <property type="evidence" value="ECO:0007669"/>
    <property type="project" value="UniProtKB-KW"/>
</dbReference>
<dbReference type="PANTHER" id="PTHR30629">
    <property type="entry name" value="PROPHAGE INTEGRASE"/>
    <property type="match status" value="1"/>
</dbReference>
<dbReference type="InterPro" id="IPR002104">
    <property type="entry name" value="Integrase_catalytic"/>
</dbReference>
<dbReference type="PROSITE" id="PS51898">
    <property type="entry name" value="TYR_RECOMBINASE"/>
    <property type="match status" value="1"/>
</dbReference>
<feature type="domain" description="Tyr recombinase" evidence="5">
    <location>
        <begin position="76"/>
        <end position="269"/>
    </location>
</feature>
<dbReference type="eggNOG" id="COG0582">
    <property type="taxonomic scope" value="Bacteria"/>
</dbReference>
<dbReference type="KEGG" id="hhe:HH_0269"/>
<dbReference type="HOGENOM" id="CLU_1076225_0_0_7"/>